<dbReference type="NCBIfam" id="NF047700">
    <property type="entry name" value="LIC10415_fam"/>
    <property type="match status" value="1"/>
</dbReference>
<keyword evidence="4" id="KW-1185">Reference proteome</keyword>
<dbReference type="OrthoDB" id="340290at2"/>
<accession>A0A2M9XIG8</accession>
<name>A0A2M9XIG8_9LEPT</name>
<dbReference type="Proteomes" id="UP000232196">
    <property type="component" value="Unassembled WGS sequence"/>
</dbReference>
<keyword evidence="1" id="KW-0175">Coiled coil</keyword>
<feature type="region of interest" description="Disordered" evidence="2">
    <location>
        <begin position="16"/>
        <end position="42"/>
    </location>
</feature>
<reference evidence="3 4" key="1">
    <citation type="submission" date="2017-07" db="EMBL/GenBank/DDBJ databases">
        <title>Leptospira spp. isolated from tropical soils.</title>
        <authorList>
            <person name="Thibeaux R."/>
            <person name="Iraola G."/>
            <person name="Ferres I."/>
            <person name="Bierque E."/>
            <person name="Girault D."/>
            <person name="Soupe-Gilbert M.-E."/>
            <person name="Picardeau M."/>
            <person name="Goarant C."/>
        </authorList>
    </citation>
    <scope>NUCLEOTIDE SEQUENCE [LARGE SCALE GENOMIC DNA]</scope>
    <source>
        <strain evidence="3 4">MCA1-C-A1</strain>
    </source>
</reference>
<evidence type="ECO:0000256" key="2">
    <source>
        <dbReference type="SAM" id="MobiDB-lite"/>
    </source>
</evidence>
<dbReference type="RefSeq" id="WP_100705194.1">
    <property type="nucleotide sequence ID" value="NZ_NPDL01000010.1"/>
</dbReference>
<dbReference type="AlphaFoldDB" id="A0A2M9XIG8"/>
<proteinExistence type="predicted"/>
<sequence>MDVQLTNLVSSAEKLLRDKRSSVPGKTGVPSEAQNAADKTEFSSSLTTRYLKVQETLGNLQEQLSKEQMKLGVLSEAKSTPKDDLINILFGETPLFRELVENPNQDLNQLKEQVQVKKDQLMDSIRKYEVESENVLSVGMLKNPENFRKSIENLSGKDIQMKQLSEKTIERLIQD</sequence>
<evidence type="ECO:0000313" key="3">
    <source>
        <dbReference type="EMBL" id="PJZ27460.1"/>
    </source>
</evidence>
<gene>
    <name evidence="3" type="ORF">CH357_02620</name>
</gene>
<protein>
    <submittedName>
        <fullName evidence="3">Uncharacterized protein</fullName>
    </submittedName>
</protein>
<evidence type="ECO:0000256" key="1">
    <source>
        <dbReference type="SAM" id="Coils"/>
    </source>
</evidence>
<dbReference type="EMBL" id="NPDN01000001">
    <property type="protein sequence ID" value="PJZ27460.1"/>
    <property type="molecule type" value="Genomic_DNA"/>
</dbReference>
<feature type="coiled-coil region" evidence="1">
    <location>
        <begin position="104"/>
        <end position="131"/>
    </location>
</feature>
<organism evidence="3 4">
    <name type="scientific">Leptospira hartskeerlii</name>
    <dbReference type="NCBI Taxonomy" id="2023177"/>
    <lineage>
        <taxon>Bacteria</taxon>
        <taxon>Pseudomonadati</taxon>
        <taxon>Spirochaetota</taxon>
        <taxon>Spirochaetia</taxon>
        <taxon>Leptospirales</taxon>
        <taxon>Leptospiraceae</taxon>
        <taxon>Leptospira</taxon>
    </lineage>
</organism>
<comment type="caution">
    <text evidence="3">The sequence shown here is derived from an EMBL/GenBank/DDBJ whole genome shotgun (WGS) entry which is preliminary data.</text>
</comment>
<evidence type="ECO:0000313" key="4">
    <source>
        <dbReference type="Proteomes" id="UP000232196"/>
    </source>
</evidence>